<dbReference type="Gene3D" id="1.10.260.40">
    <property type="entry name" value="lambda repressor-like DNA-binding domains"/>
    <property type="match status" value="1"/>
</dbReference>
<dbReference type="InterPro" id="IPR000843">
    <property type="entry name" value="HTH_LacI"/>
</dbReference>
<reference evidence="5 6" key="1">
    <citation type="submission" date="2022-08" db="EMBL/GenBank/DDBJ databases">
        <title>Taxonomy of Curtobacterium flaccumfaciens.</title>
        <authorList>
            <person name="Osdaghi E."/>
            <person name="Taghavi S.M."/>
            <person name="Hamidizade M."/>
            <person name="Abachi H."/>
            <person name="Fazliarab A."/>
            <person name="Baeyen S."/>
            <person name="Portier P."/>
            <person name="Van Vaerenbergh J."/>
            <person name="Jacques M.-A."/>
        </authorList>
    </citation>
    <scope>NUCLEOTIDE SEQUENCE [LARGE SCALE GENOMIC DNA]</scope>
    <source>
        <strain evidence="5 6">LMG8786T</strain>
    </source>
</reference>
<keyword evidence="6" id="KW-1185">Reference proteome</keyword>
<dbReference type="InterPro" id="IPR010982">
    <property type="entry name" value="Lambda_DNA-bd_dom_sf"/>
</dbReference>
<evidence type="ECO:0000256" key="1">
    <source>
        <dbReference type="ARBA" id="ARBA00023015"/>
    </source>
</evidence>
<evidence type="ECO:0000313" key="5">
    <source>
        <dbReference type="EMBL" id="MCS6523648.1"/>
    </source>
</evidence>
<dbReference type="SUPFAM" id="SSF47413">
    <property type="entry name" value="lambda repressor-like DNA-binding domains"/>
    <property type="match status" value="1"/>
</dbReference>
<keyword evidence="1" id="KW-0805">Transcription regulation</keyword>
<dbReference type="CDD" id="cd01574">
    <property type="entry name" value="PBP1_LacI"/>
    <property type="match status" value="1"/>
</dbReference>
<evidence type="ECO:0000256" key="3">
    <source>
        <dbReference type="ARBA" id="ARBA00023163"/>
    </source>
</evidence>
<dbReference type="SUPFAM" id="SSF53822">
    <property type="entry name" value="Periplasmic binding protein-like I"/>
    <property type="match status" value="1"/>
</dbReference>
<dbReference type="Proteomes" id="UP001652264">
    <property type="component" value="Unassembled WGS sequence"/>
</dbReference>
<name>A0ABT2HK42_9MICO</name>
<dbReference type="GeneID" id="95322661"/>
<dbReference type="CDD" id="cd01392">
    <property type="entry name" value="HTH_LacI"/>
    <property type="match status" value="1"/>
</dbReference>
<dbReference type="PROSITE" id="PS50932">
    <property type="entry name" value="HTH_LACI_2"/>
    <property type="match status" value="1"/>
</dbReference>
<dbReference type="SMART" id="SM00354">
    <property type="entry name" value="HTH_LACI"/>
    <property type="match status" value="1"/>
</dbReference>
<dbReference type="PANTHER" id="PTHR30146:SF153">
    <property type="entry name" value="LACTOSE OPERON REPRESSOR"/>
    <property type="match status" value="1"/>
</dbReference>
<dbReference type="Gene3D" id="3.40.50.2300">
    <property type="match status" value="2"/>
</dbReference>
<dbReference type="PANTHER" id="PTHR30146">
    <property type="entry name" value="LACI-RELATED TRANSCRIPTIONAL REPRESSOR"/>
    <property type="match status" value="1"/>
</dbReference>
<comment type="caution">
    <text evidence="5">The sequence shown here is derived from an EMBL/GenBank/DDBJ whole genome shotgun (WGS) entry which is preliminary data.</text>
</comment>
<dbReference type="InterPro" id="IPR028082">
    <property type="entry name" value="Peripla_BP_I"/>
</dbReference>
<keyword evidence="3" id="KW-0804">Transcription</keyword>
<dbReference type="PROSITE" id="PS00356">
    <property type="entry name" value="HTH_LACI_1"/>
    <property type="match status" value="1"/>
</dbReference>
<organism evidence="5 6">
    <name type="scientific">Curtobacterium citreum</name>
    <dbReference type="NCBI Taxonomy" id="2036"/>
    <lineage>
        <taxon>Bacteria</taxon>
        <taxon>Bacillati</taxon>
        <taxon>Actinomycetota</taxon>
        <taxon>Actinomycetes</taxon>
        <taxon>Micrococcales</taxon>
        <taxon>Microbacteriaceae</taxon>
        <taxon>Curtobacterium</taxon>
    </lineage>
</organism>
<dbReference type="RefSeq" id="WP_114850656.1">
    <property type="nucleotide sequence ID" value="NZ_BMNV01000009.1"/>
</dbReference>
<keyword evidence="2" id="KW-0238">DNA-binding</keyword>
<sequence length="342" mass="35558">MTPPRRDKPVTISDVAQLAGVSVPTVSRVLTGAAKVSEGRRSRVLDAIAELGYRPSAAAQTLASRRSNVIGIVAGNTSRYGYAEAIRGVEESARAAGFLSFIVVVETAEQDDVAAATDAVLRQSPAGVVVLKFDPPGVAALAALQPHIPVVALSGVPESGVPQAVLDESHAAAALTRHLLGLGHRTVHHVRVPPSGKEDGRTSGWRHALNEAGIAVPEIRDVSWDPRSAYEVGVAIAGESDVTAVLCGNDETAMGLIRGLHDAGKRVPDDVSVAGFDDHPLAAMFLPSLTTARQDFAELGRHGMAQLDALLTGAAPLALDTVDPPVLIRESTAAPRDAAPRD</sequence>
<accession>A0ABT2HK42</accession>
<protein>
    <submittedName>
        <fullName evidence="5">LacI family transcriptional regulator</fullName>
    </submittedName>
</protein>
<evidence type="ECO:0000313" key="6">
    <source>
        <dbReference type="Proteomes" id="UP001652264"/>
    </source>
</evidence>
<dbReference type="Pfam" id="PF00356">
    <property type="entry name" value="LacI"/>
    <property type="match status" value="1"/>
</dbReference>
<dbReference type="Pfam" id="PF13377">
    <property type="entry name" value="Peripla_BP_3"/>
    <property type="match status" value="1"/>
</dbReference>
<gene>
    <name evidence="5" type="ORF">NYQ28_13825</name>
</gene>
<feature type="domain" description="HTH lacI-type" evidence="4">
    <location>
        <begin position="10"/>
        <end position="64"/>
    </location>
</feature>
<evidence type="ECO:0000256" key="2">
    <source>
        <dbReference type="ARBA" id="ARBA00023125"/>
    </source>
</evidence>
<dbReference type="EMBL" id="JANVAD010000007">
    <property type="protein sequence ID" value="MCS6523648.1"/>
    <property type="molecule type" value="Genomic_DNA"/>
</dbReference>
<proteinExistence type="predicted"/>
<evidence type="ECO:0000259" key="4">
    <source>
        <dbReference type="PROSITE" id="PS50932"/>
    </source>
</evidence>
<dbReference type="InterPro" id="IPR046335">
    <property type="entry name" value="LacI/GalR-like_sensor"/>
</dbReference>